<protein>
    <recommendedName>
        <fullName evidence="5">Glycosyl transferase</fullName>
    </recommendedName>
</protein>
<organism evidence="3 4">
    <name type="scientific">Methanosphaera stadtmanae</name>
    <dbReference type="NCBI Taxonomy" id="2317"/>
    <lineage>
        <taxon>Archaea</taxon>
        <taxon>Methanobacteriati</taxon>
        <taxon>Methanobacteriota</taxon>
        <taxon>Methanomada group</taxon>
        <taxon>Methanobacteria</taxon>
        <taxon>Methanobacteriales</taxon>
        <taxon>Methanobacteriaceae</taxon>
        <taxon>Methanosphaera</taxon>
    </lineage>
</organism>
<dbReference type="SUPFAM" id="SSF53756">
    <property type="entry name" value="UDP-Glycosyltransferase/glycogen phosphorylase"/>
    <property type="match status" value="1"/>
</dbReference>
<sequence>MNILQVIPYFAFKRGGDVNVCYNLSKQLTSMGHNVTILTTTFEYNKEDTDLVDNLTMVPIDYEFNLALFIYSPKMKKWLDKNITKYDIIHLHELRSYQNNIVIKYAKKYNIPYVLQPHNSTPKHVTKTLIKHIYDIFYGNNIIQNATTTIAVSKEEAQYDKQMKAHDVRVIYNGMNTKDYENLPEDGTYKDKHIHSPYILYFGRLDKLKGIENIIKAFSLLPERYDEYKLVIAGKSTPYKERLEKIIETRNIEEKVIFTGFIKEEDKISIYHDADVFVNPVEYMGGVAITVFESILAGTPVVVTKESGELIDIMNAGITVEYGNINQLKYAIIETIENKPLAKKHVLNGQAYIHKNLKWTSVANKILKVYEDALNKE</sequence>
<accession>A0A328QAR4</accession>
<dbReference type="Pfam" id="PF13439">
    <property type="entry name" value="Glyco_transf_4"/>
    <property type="match status" value="1"/>
</dbReference>
<dbReference type="AlphaFoldDB" id="A0A328QAR4"/>
<dbReference type="RefSeq" id="WP_011405674.1">
    <property type="nucleotide sequence ID" value="NZ_CAUHHK010000039.1"/>
</dbReference>
<evidence type="ECO:0000259" key="2">
    <source>
        <dbReference type="Pfam" id="PF13439"/>
    </source>
</evidence>
<evidence type="ECO:0000259" key="1">
    <source>
        <dbReference type="Pfam" id="PF00534"/>
    </source>
</evidence>
<dbReference type="GO" id="GO:0016757">
    <property type="term" value="F:glycosyltransferase activity"/>
    <property type="evidence" value="ECO:0007669"/>
    <property type="project" value="InterPro"/>
</dbReference>
<dbReference type="Proteomes" id="UP000248557">
    <property type="component" value="Unassembled WGS sequence"/>
</dbReference>
<dbReference type="PANTHER" id="PTHR45947">
    <property type="entry name" value="SULFOQUINOVOSYL TRANSFERASE SQD2"/>
    <property type="match status" value="1"/>
</dbReference>
<dbReference type="OMA" id="MPHGMLD"/>
<dbReference type="PANTHER" id="PTHR45947:SF3">
    <property type="entry name" value="SULFOQUINOVOSYL TRANSFERASE SQD2"/>
    <property type="match status" value="1"/>
</dbReference>
<evidence type="ECO:0000313" key="3">
    <source>
        <dbReference type="EMBL" id="RAP03758.1"/>
    </source>
</evidence>
<evidence type="ECO:0000313" key="4">
    <source>
        <dbReference type="Proteomes" id="UP000248557"/>
    </source>
</evidence>
<dbReference type="InterPro" id="IPR028098">
    <property type="entry name" value="Glyco_trans_4-like_N"/>
</dbReference>
<gene>
    <name evidence="3" type="ORF">CA615_00280</name>
</gene>
<feature type="domain" description="Glycosyltransferase subfamily 4-like N-terminal" evidence="2">
    <location>
        <begin position="15"/>
        <end position="178"/>
    </location>
</feature>
<dbReference type="Gene3D" id="3.40.50.2000">
    <property type="entry name" value="Glycogen Phosphorylase B"/>
    <property type="match status" value="2"/>
</dbReference>
<dbReference type="InterPro" id="IPR050194">
    <property type="entry name" value="Glycosyltransferase_grp1"/>
</dbReference>
<reference evidence="3 4" key="1">
    <citation type="submission" date="2017-05" db="EMBL/GenBank/DDBJ databases">
        <title>Host range expansion of the Methanosphaera genus to humans and monogastric animals involves recent and extensive reduction in genome content.</title>
        <authorList>
            <person name="Hoedt E.C."/>
            <person name="Volmer J.G."/>
            <person name="Parks D.H."/>
            <person name="Rosewarne C.P."/>
            <person name="Denman S.E."/>
            <person name="Mcsweeney C.S."/>
            <person name="O Cuiv P."/>
            <person name="Hugenholtz P."/>
            <person name="Tyson G.W."/>
            <person name="Morrison M."/>
        </authorList>
    </citation>
    <scope>NUCLEOTIDE SEQUENCE [LARGE SCALE GENOMIC DNA]</scope>
    <source>
        <strain evidence="3 4">PA5</strain>
    </source>
</reference>
<dbReference type="CDD" id="cd03801">
    <property type="entry name" value="GT4_PimA-like"/>
    <property type="match status" value="1"/>
</dbReference>
<evidence type="ECO:0008006" key="5">
    <source>
        <dbReference type="Google" id="ProtNLM"/>
    </source>
</evidence>
<comment type="caution">
    <text evidence="3">The sequence shown here is derived from an EMBL/GenBank/DDBJ whole genome shotgun (WGS) entry which is preliminary data.</text>
</comment>
<dbReference type="GeneID" id="3855791"/>
<dbReference type="Pfam" id="PF00534">
    <property type="entry name" value="Glycos_transf_1"/>
    <property type="match status" value="1"/>
</dbReference>
<dbReference type="EMBL" id="NGJK01000005">
    <property type="protein sequence ID" value="RAP03758.1"/>
    <property type="molecule type" value="Genomic_DNA"/>
</dbReference>
<feature type="domain" description="Glycosyl transferase family 1" evidence="1">
    <location>
        <begin position="196"/>
        <end position="348"/>
    </location>
</feature>
<proteinExistence type="predicted"/>
<name>A0A328QAR4_9EURY</name>
<dbReference type="InterPro" id="IPR001296">
    <property type="entry name" value="Glyco_trans_1"/>
</dbReference>